<dbReference type="InterPro" id="IPR016181">
    <property type="entry name" value="Acyl_CoA_acyltransferase"/>
</dbReference>
<evidence type="ECO:0000313" key="4">
    <source>
        <dbReference type="EMBL" id="SER23680.1"/>
    </source>
</evidence>
<name>A0A1H9MIZ4_9LACO</name>
<dbReference type="EMBL" id="FOGK01000003">
    <property type="protein sequence ID" value="SER23680.1"/>
    <property type="molecule type" value="Genomic_DNA"/>
</dbReference>
<comment type="caution">
    <text evidence="4">The sequence shown here is derived from an EMBL/GenBank/DDBJ whole genome shotgun (WGS) entry which is preliminary data.</text>
</comment>
<dbReference type="Pfam" id="PF13508">
    <property type="entry name" value="Acetyltransf_7"/>
    <property type="match status" value="1"/>
</dbReference>
<dbReference type="Proteomes" id="UP000182818">
    <property type="component" value="Unassembled WGS sequence"/>
</dbReference>
<protein>
    <submittedName>
        <fullName evidence="4">Ribosomal protein S18 acetylase RimI</fullName>
    </submittedName>
</protein>
<dbReference type="GeneID" id="76042709"/>
<dbReference type="InterPro" id="IPR051635">
    <property type="entry name" value="SNAT-like"/>
</dbReference>
<dbReference type="PANTHER" id="PTHR10908">
    <property type="entry name" value="SEROTONIN N-ACETYLTRANSFERASE"/>
    <property type="match status" value="1"/>
</dbReference>
<evidence type="ECO:0000256" key="1">
    <source>
        <dbReference type="ARBA" id="ARBA00022679"/>
    </source>
</evidence>
<sequence length="165" mass="18539">MNIKFRSATLTDLPTIMQIENTGFSKQEAATESAMQNRIQMISDSFIVACNHENLPLGYVVGPVINERHLTDNLFQQTTKNPTIGGYQSILSLAVAPQWQNLGIASQLLTELKQISLKNKRQGITLTCLHRLIPYYEKNGYQVDGKSSSQHAGEIWYDMVLELPN</sequence>
<keyword evidence="5" id="KW-1185">Reference proteome</keyword>
<keyword evidence="2" id="KW-0012">Acyltransferase</keyword>
<accession>A0A1H9MIZ4</accession>
<organism evidence="4 5">
    <name type="scientific">Pediococcus ethanolidurans</name>
    <dbReference type="NCBI Taxonomy" id="319653"/>
    <lineage>
        <taxon>Bacteria</taxon>
        <taxon>Bacillati</taxon>
        <taxon>Bacillota</taxon>
        <taxon>Bacilli</taxon>
        <taxon>Lactobacillales</taxon>
        <taxon>Lactobacillaceae</taxon>
        <taxon>Pediococcus</taxon>
    </lineage>
</organism>
<keyword evidence="4" id="KW-0687">Ribonucleoprotein</keyword>
<reference evidence="4 5" key="1">
    <citation type="submission" date="2016-10" db="EMBL/GenBank/DDBJ databases">
        <authorList>
            <person name="Varghese N."/>
            <person name="Submissions S."/>
        </authorList>
    </citation>
    <scope>NUCLEOTIDE SEQUENCE [LARGE SCALE GENOMIC DNA]</scope>
    <source>
        <strain evidence="4 5">CGMCC 1.3889</strain>
    </source>
</reference>
<keyword evidence="4" id="KW-0689">Ribosomal protein</keyword>
<dbReference type="CDD" id="cd04301">
    <property type="entry name" value="NAT_SF"/>
    <property type="match status" value="1"/>
</dbReference>
<dbReference type="Gene3D" id="3.40.630.30">
    <property type="match status" value="1"/>
</dbReference>
<keyword evidence="1" id="KW-0808">Transferase</keyword>
<proteinExistence type="predicted"/>
<evidence type="ECO:0000313" key="5">
    <source>
        <dbReference type="Proteomes" id="UP000182818"/>
    </source>
</evidence>
<feature type="domain" description="N-acetyltransferase" evidence="3">
    <location>
        <begin position="3"/>
        <end position="164"/>
    </location>
</feature>
<dbReference type="PANTHER" id="PTHR10908:SF0">
    <property type="entry name" value="SEROTONIN N-ACETYLTRANSFERASE"/>
    <property type="match status" value="1"/>
</dbReference>
<dbReference type="SUPFAM" id="SSF55729">
    <property type="entry name" value="Acyl-CoA N-acyltransferases (Nat)"/>
    <property type="match status" value="1"/>
</dbReference>
<evidence type="ECO:0000259" key="3">
    <source>
        <dbReference type="PROSITE" id="PS51186"/>
    </source>
</evidence>
<gene>
    <name evidence="4" type="ORF">SAMN04487973_10371</name>
</gene>
<dbReference type="PROSITE" id="PS51186">
    <property type="entry name" value="GNAT"/>
    <property type="match status" value="1"/>
</dbReference>
<evidence type="ECO:0000256" key="2">
    <source>
        <dbReference type="ARBA" id="ARBA00023315"/>
    </source>
</evidence>
<dbReference type="InterPro" id="IPR000182">
    <property type="entry name" value="GNAT_dom"/>
</dbReference>
<dbReference type="RefSeq" id="WP_057805158.1">
    <property type="nucleotide sequence ID" value="NZ_BJYP01000007.1"/>
</dbReference>
<dbReference type="GO" id="GO:0005840">
    <property type="term" value="C:ribosome"/>
    <property type="evidence" value="ECO:0007669"/>
    <property type="project" value="UniProtKB-KW"/>
</dbReference>